<feature type="transmembrane region" description="Helical" evidence="1">
    <location>
        <begin position="175"/>
        <end position="194"/>
    </location>
</feature>
<dbReference type="Pfam" id="PF03703">
    <property type="entry name" value="bPH_2"/>
    <property type="match status" value="3"/>
</dbReference>
<feature type="domain" description="YdbS-like PH" evidence="2">
    <location>
        <begin position="400"/>
        <end position="465"/>
    </location>
</feature>
<name>A0ABN1RV43_9ACTN</name>
<keyword evidence="1" id="KW-0812">Transmembrane</keyword>
<dbReference type="InterPro" id="IPR014529">
    <property type="entry name" value="UCP026631"/>
</dbReference>
<evidence type="ECO:0000256" key="1">
    <source>
        <dbReference type="SAM" id="Phobius"/>
    </source>
</evidence>
<dbReference type="InterPro" id="IPR005182">
    <property type="entry name" value="YdbS-like_PH"/>
</dbReference>
<feature type="transmembrane region" description="Helical" evidence="1">
    <location>
        <begin position="214"/>
        <end position="243"/>
    </location>
</feature>
<feature type="transmembrane region" description="Helical" evidence="1">
    <location>
        <begin position="359"/>
        <end position="389"/>
    </location>
</feature>
<organism evidence="3 4">
    <name type="scientific">Actinocorallia libanotica</name>
    <dbReference type="NCBI Taxonomy" id="46162"/>
    <lineage>
        <taxon>Bacteria</taxon>
        <taxon>Bacillati</taxon>
        <taxon>Actinomycetota</taxon>
        <taxon>Actinomycetes</taxon>
        <taxon>Streptosporangiales</taxon>
        <taxon>Thermomonosporaceae</taxon>
        <taxon>Actinocorallia</taxon>
    </lineage>
</organism>
<feature type="domain" description="YdbS-like PH" evidence="2">
    <location>
        <begin position="68"/>
        <end position="145"/>
    </location>
</feature>
<evidence type="ECO:0000313" key="4">
    <source>
        <dbReference type="Proteomes" id="UP001500665"/>
    </source>
</evidence>
<dbReference type="PANTHER" id="PTHR34473">
    <property type="entry name" value="UPF0699 TRANSMEMBRANE PROTEIN YDBS"/>
    <property type="match status" value="1"/>
</dbReference>
<protein>
    <submittedName>
        <fullName evidence="3">PH domain-containing protein</fullName>
    </submittedName>
</protein>
<reference evidence="3 4" key="1">
    <citation type="journal article" date="2019" name="Int. J. Syst. Evol. Microbiol.">
        <title>The Global Catalogue of Microorganisms (GCM) 10K type strain sequencing project: providing services to taxonomists for standard genome sequencing and annotation.</title>
        <authorList>
            <consortium name="The Broad Institute Genomics Platform"/>
            <consortium name="The Broad Institute Genome Sequencing Center for Infectious Disease"/>
            <person name="Wu L."/>
            <person name="Ma J."/>
        </authorList>
    </citation>
    <scope>NUCLEOTIDE SEQUENCE [LARGE SCALE GENOMIC DNA]</scope>
    <source>
        <strain evidence="3 4">JCM 10696</strain>
    </source>
</reference>
<dbReference type="Proteomes" id="UP001500665">
    <property type="component" value="Unassembled WGS sequence"/>
</dbReference>
<dbReference type="EMBL" id="BAAAHH010000035">
    <property type="protein sequence ID" value="GAA0964691.1"/>
    <property type="molecule type" value="Genomic_DNA"/>
</dbReference>
<feature type="transmembrane region" description="Helical" evidence="1">
    <location>
        <begin position="20"/>
        <end position="43"/>
    </location>
</feature>
<keyword evidence="4" id="KW-1185">Reference proteome</keyword>
<evidence type="ECO:0000313" key="3">
    <source>
        <dbReference type="EMBL" id="GAA0964691.1"/>
    </source>
</evidence>
<dbReference type="PANTHER" id="PTHR34473:SF2">
    <property type="entry name" value="UPF0699 TRANSMEMBRANE PROTEIN YDBT"/>
    <property type="match status" value="1"/>
</dbReference>
<keyword evidence="1" id="KW-1133">Transmembrane helix</keyword>
<feature type="transmembrane region" description="Helical" evidence="1">
    <location>
        <begin position="49"/>
        <end position="69"/>
    </location>
</feature>
<accession>A0ABN1RV43</accession>
<sequence>MSGEGRRRPPPDAPRRLSPLTWIVGAVRETLALLAVAVTALLVSEGGTGLYFAAAALGFGLVHQVVRWWTFTYTVTDDRVVLRHQLIGRSVKTIPLERVRGVDITAGFLHRLLGLAVLRIDAASDGDEGVLNAVTRQEAQRLRELLLGRREEPSQEHVLARAVPSWYRYAPLSGAYLLTPFALIGSLLGTLYNLNNEFGLVSEGTLSHLGDTVVGLPPMLGILALLLLALMMPVASVLVFTWFNWDFTLRAVPGEDEKGALAAERGLVSRRSVTLERRRIRGVELRDNPLERRKDVARLTALVTGLGDAEHRGRLLPTAPRTTVLHVAEEVVGRFREPLKGHPKAALTRRLTRAVLPPLAVSVLAVASGPLWLAIVAAVATVAAVPLALDRYAQLGHASDGDLLSVRSGSLVRNQQIIEHRAVVGWRFRQSLFQRRRDLVTLTIAVGAGEGSYDALDLSEADALRLASSVAPAWIAPFLTDSPAEAPEPLADAVG</sequence>
<comment type="caution">
    <text evidence="3">The sequence shown here is derived from an EMBL/GenBank/DDBJ whole genome shotgun (WGS) entry which is preliminary data.</text>
</comment>
<proteinExistence type="predicted"/>
<dbReference type="PIRSF" id="PIRSF026631">
    <property type="entry name" value="UCP026631"/>
    <property type="match status" value="1"/>
</dbReference>
<keyword evidence="1" id="KW-0472">Membrane</keyword>
<evidence type="ECO:0000259" key="2">
    <source>
        <dbReference type="Pfam" id="PF03703"/>
    </source>
</evidence>
<feature type="domain" description="YdbS-like PH" evidence="2">
    <location>
        <begin position="261"/>
        <end position="319"/>
    </location>
</feature>
<dbReference type="RefSeq" id="WP_344245006.1">
    <property type="nucleotide sequence ID" value="NZ_BAAAHH010000035.1"/>
</dbReference>
<gene>
    <name evidence="3" type="ORF">GCM10009550_63150</name>
</gene>